<dbReference type="Pfam" id="PF04326">
    <property type="entry name" value="SLFN_AlbA_2"/>
    <property type="match status" value="1"/>
</dbReference>
<feature type="domain" description="Schlafen AlbA-2" evidence="2">
    <location>
        <begin position="35"/>
        <end position="144"/>
    </location>
</feature>
<protein>
    <submittedName>
        <fullName evidence="3">ATP-binding protein</fullName>
    </submittedName>
</protein>
<evidence type="ECO:0000256" key="1">
    <source>
        <dbReference type="SAM" id="MobiDB-lite"/>
    </source>
</evidence>
<evidence type="ECO:0000313" key="3">
    <source>
        <dbReference type="EMBL" id="MDT0616280.1"/>
    </source>
</evidence>
<keyword evidence="4" id="KW-1185">Reference proteome</keyword>
<feature type="region of interest" description="Disordered" evidence="1">
    <location>
        <begin position="139"/>
        <end position="160"/>
    </location>
</feature>
<dbReference type="EMBL" id="JAVRFH010000115">
    <property type="protein sequence ID" value="MDT0616280.1"/>
    <property type="molecule type" value="Genomic_DNA"/>
</dbReference>
<reference evidence="3" key="1">
    <citation type="submission" date="2024-05" db="EMBL/GenBank/DDBJ databases">
        <title>30 novel species of actinomycetes from the DSMZ collection.</title>
        <authorList>
            <person name="Nouioui I."/>
        </authorList>
    </citation>
    <scope>NUCLEOTIDE SEQUENCE</scope>
    <source>
        <strain evidence="3">DSM 40712</strain>
    </source>
</reference>
<dbReference type="InterPro" id="IPR007421">
    <property type="entry name" value="Schlafen_AlbA_2_dom"/>
</dbReference>
<evidence type="ECO:0000313" key="4">
    <source>
        <dbReference type="Proteomes" id="UP001180724"/>
    </source>
</evidence>
<comment type="caution">
    <text evidence="3">The sequence shown here is derived from an EMBL/GenBank/DDBJ whole genome shotgun (WGS) entry which is preliminary data.</text>
</comment>
<keyword evidence="3" id="KW-0547">Nucleotide-binding</keyword>
<gene>
    <name evidence="3" type="ORF">RM812_40000</name>
</gene>
<dbReference type="GO" id="GO:0005524">
    <property type="term" value="F:ATP binding"/>
    <property type="evidence" value="ECO:0007669"/>
    <property type="project" value="UniProtKB-KW"/>
</dbReference>
<organism evidence="3 4">
    <name type="scientific">Streptomyces lancefieldiae</name>
    <dbReference type="NCBI Taxonomy" id="3075520"/>
    <lineage>
        <taxon>Bacteria</taxon>
        <taxon>Bacillati</taxon>
        <taxon>Actinomycetota</taxon>
        <taxon>Actinomycetes</taxon>
        <taxon>Kitasatosporales</taxon>
        <taxon>Streptomycetaceae</taxon>
        <taxon>Streptomyces</taxon>
    </lineage>
</organism>
<proteinExistence type="predicted"/>
<dbReference type="InterPro" id="IPR038461">
    <property type="entry name" value="Schlafen_AlbA_2_dom_sf"/>
</dbReference>
<dbReference type="Gene3D" id="3.30.950.30">
    <property type="entry name" value="Schlafen, AAA domain"/>
    <property type="match status" value="1"/>
</dbReference>
<sequence>MVTRLGRIEGLFGRRLDELDYQTIAELVGAPEAAEGEDLDYKQDHYRADDRGREELAKDITAFANHIGGLLIIGMAETHGVPSKVLDVDLDDARLRHIRQVIVSNTAPPVPYEPITVHNPDAPGTGFLLLAVPRSPAGPHAVTAPVSRPSRDTLRYPRRGGSRTEWLTETDVATAYRARFTAAAEREQRLADIEEDLVDVLAARTTPHLIVTLIPEQPGDMVIDSARFTRYQQELLGTQLFLGQQVSNFGRVSVGPRRLIVSEGAGRYSARAELHRDGSATIALPLSGRIHVDDYEEPQRHTAEPGDVVYPLLCALPFLAAHARDRAAASGLAQASVTLVADMAAHPSQDRVLEFERPGIVPFRVDRIDPGTGRPRPLTPESYPRATAAASVLLDNLADQGRGLLQATAALADELLQAYGYPETGLITRTGELHPAGFSQRTCGAVAQWAEQHGLLNPP</sequence>
<accession>A0ABU3B2I0</accession>
<dbReference type="RefSeq" id="WP_311585580.1">
    <property type="nucleotide sequence ID" value="NZ_JAVRFH010000115.1"/>
</dbReference>
<name>A0ABU3B2I0_9ACTN</name>
<dbReference type="Proteomes" id="UP001180724">
    <property type="component" value="Unassembled WGS sequence"/>
</dbReference>
<evidence type="ECO:0000259" key="2">
    <source>
        <dbReference type="Pfam" id="PF04326"/>
    </source>
</evidence>
<keyword evidence="3" id="KW-0067">ATP-binding</keyword>